<gene>
    <name evidence="2" type="ORF">K0M31_010782</name>
</gene>
<keyword evidence="3" id="KW-1185">Reference proteome</keyword>
<dbReference type="Proteomes" id="UP001177670">
    <property type="component" value="Unassembled WGS sequence"/>
</dbReference>
<dbReference type="AlphaFoldDB" id="A0AA40FLS4"/>
<proteinExistence type="predicted"/>
<organism evidence="2 3">
    <name type="scientific">Melipona bicolor</name>
    <dbReference type="NCBI Taxonomy" id="60889"/>
    <lineage>
        <taxon>Eukaryota</taxon>
        <taxon>Metazoa</taxon>
        <taxon>Ecdysozoa</taxon>
        <taxon>Arthropoda</taxon>
        <taxon>Hexapoda</taxon>
        <taxon>Insecta</taxon>
        <taxon>Pterygota</taxon>
        <taxon>Neoptera</taxon>
        <taxon>Endopterygota</taxon>
        <taxon>Hymenoptera</taxon>
        <taxon>Apocrita</taxon>
        <taxon>Aculeata</taxon>
        <taxon>Apoidea</taxon>
        <taxon>Anthophila</taxon>
        <taxon>Apidae</taxon>
        <taxon>Melipona</taxon>
    </lineage>
</organism>
<reference evidence="2" key="1">
    <citation type="submission" date="2021-10" db="EMBL/GenBank/DDBJ databases">
        <title>Melipona bicolor Genome sequencing and assembly.</title>
        <authorList>
            <person name="Araujo N.S."/>
            <person name="Arias M.C."/>
        </authorList>
    </citation>
    <scope>NUCLEOTIDE SEQUENCE</scope>
    <source>
        <strain evidence="2">USP_2M_L1-L4_2017</strain>
        <tissue evidence="2">Whole body</tissue>
    </source>
</reference>
<evidence type="ECO:0000256" key="1">
    <source>
        <dbReference type="SAM" id="MobiDB-lite"/>
    </source>
</evidence>
<feature type="region of interest" description="Disordered" evidence="1">
    <location>
        <begin position="31"/>
        <end position="60"/>
    </location>
</feature>
<comment type="caution">
    <text evidence="2">The sequence shown here is derived from an EMBL/GenBank/DDBJ whole genome shotgun (WGS) entry which is preliminary data.</text>
</comment>
<name>A0AA40FLS4_9HYME</name>
<protein>
    <submittedName>
        <fullName evidence="2">Uncharacterized protein</fullName>
    </submittedName>
</protein>
<accession>A0AA40FLS4</accession>
<dbReference type="EMBL" id="JAHYIQ010000028">
    <property type="protein sequence ID" value="KAK1120997.1"/>
    <property type="molecule type" value="Genomic_DNA"/>
</dbReference>
<sequence length="116" mass="12951">MEECVVSCVDREPIRKEQLRMTMHHRVIVKEERRKSLRGMKARDKPLSSSPAKATGRPGPPIIPSLAAYIKLPRINGNAECIAPITSSNSRSNISSLARAESNLAAFLRYLVLRKI</sequence>
<evidence type="ECO:0000313" key="2">
    <source>
        <dbReference type="EMBL" id="KAK1120997.1"/>
    </source>
</evidence>
<evidence type="ECO:0000313" key="3">
    <source>
        <dbReference type="Proteomes" id="UP001177670"/>
    </source>
</evidence>